<dbReference type="RefSeq" id="WP_019687616.1">
    <property type="nucleotide sequence ID" value="NZ_CP036496.1"/>
</dbReference>
<proteinExistence type="predicted"/>
<dbReference type="AlphaFoldDB" id="A0A378XYV0"/>
<name>A0A378XYV0_PAEPO</name>
<gene>
    <name evidence="1" type="ORF">NCTC10343_03092</name>
</gene>
<protein>
    <submittedName>
        <fullName evidence="1">Uncharacterized protein</fullName>
    </submittedName>
</protein>
<sequence>MSNYKTSNEDTQLVIDFIQLPYVLDVLELNISKIKKSDLKMKELFVLYLEGLQSRVLTDLKVVRQKMRQRGIKVYEGVRSDKDLVTEYLCRGYTHTMRFLWSKIRNDVEVRIAAYMDVDLSKLVRLE</sequence>
<evidence type="ECO:0000313" key="1">
    <source>
        <dbReference type="EMBL" id="SUA70222.1"/>
    </source>
</evidence>
<evidence type="ECO:0000313" key="2">
    <source>
        <dbReference type="Proteomes" id="UP000254400"/>
    </source>
</evidence>
<dbReference type="GeneID" id="93346454"/>
<organism evidence="1 2">
    <name type="scientific">Paenibacillus polymyxa</name>
    <name type="common">Bacillus polymyxa</name>
    <dbReference type="NCBI Taxonomy" id="1406"/>
    <lineage>
        <taxon>Bacteria</taxon>
        <taxon>Bacillati</taxon>
        <taxon>Bacillota</taxon>
        <taxon>Bacilli</taxon>
        <taxon>Bacillales</taxon>
        <taxon>Paenibacillaceae</taxon>
        <taxon>Paenibacillus</taxon>
    </lineage>
</organism>
<reference evidence="1 2" key="1">
    <citation type="submission" date="2018-06" db="EMBL/GenBank/DDBJ databases">
        <authorList>
            <consortium name="Pathogen Informatics"/>
            <person name="Doyle S."/>
        </authorList>
    </citation>
    <scope>NUCLEOTIDE SEQUENCE [LARGE SCALE GENOMIC DNA]</scope>
    <source>
        <strain evidence="1 2">NCTC10343</strain>
    </source>
</reference>
<dbReference type="EMBL" id="UGSC01000001">
    <property type="protein sequence ID" value="SUA70222.1"/>
    <property type="molecule type" value="Genomic_DNA"/>
</dbReference>
<dbReference type="Pfam" id="PF26325">
    <property type="entry name" value="YhjD"/>
    <property type="match status" value="1"/>
</dbReference>
<dbReference type="InterPro" id="IPR058600">
    <property type="entry name" value="YhjD-like"/>
</dbReference>
<dbReference type="Proteomes" id="UP000254400">
    <property type="component" value="Unassembled WGS sequence"/>
</dbReference>
<accession>A0A378XYV0</accession>